<keyword evidence="3 6" id="KW-0812">Transmembrane</keyword>
<evidence type="ECO:0000256" key="3">
    <source>
        <dbReference type="ARBA" id="ARBA00022692"/>
    </source>
</evidence>
<comment type="similarity">
    <text evidence="2 6">Belongs to the drug/metabolite transporter (DMT) superfamily. Plant drug/metabolite exporter (P-DME) (TC 2.A.7.4) family.</text>
</comment>
<evidence type="ECO:0000256" key="1">
    <source>
        <dbReference type="ARBA" id="ARBA00004141"/>
    </source>
</evidence>
<evidence type="ECO:0000313" key="8">
    <source>
        <dbReference type="EMBL" id="EFJ32487.1"/>
    </source>
</evidence>
<sequence>GKLRLYLSLGTTQALFAGFEVLSRVALDQGVGKTAFTFYRNCLATIVLGISGIIFERKNWRKLTFKEVFYFFFLGFLGVTMNQLCYLVGLGLTSVMVTSTIRNCIPIMTFVLACFFKLEKIDLRQRHGIAKLSGALIGLVGSIILSIYRGPVVLEGKFAVFHTKDDQGSSAIVSNIVESHMVSWHLGAIFLLLSGLSFALFLILQAPVLKSFPAPVTFASMSCLSSVIQLPVVGAAFEPQWSLWTNIKLGEALSIVYAGVIGSGIVSGIQSWAVKEGGPVVVAAYQPLETIITACLSYFFLKESLRLGTLVGGLTIIFGLYLLIWGQRNER</sequence>
<keyword evidence="5 6" id="KW-0472">Membrane</keyword>
<feature type="transmembrane region" description="Helical" evidence="6">
    <location>
        <begin position="95"/>
        <end position="116"/>
    </location>
</feature>
<accession>D8R5H5</accession>
<evidence type="ECO:0000256" key="5">
    <source>
        <dbReference type="ARBA" id="ARBA00023136"/>
    </source>
</evidence>
<dbReference type="GO" id="GO:0005886">
    <property type="term" value="C:plasma membrane"/>
    <property type="evidence" value="ECO:0000318"/>
    <property type="project" value="GO_Central"/>
</dbReference>
<dbReference type="InterPro" id="IPR000620">
    <property type="entry name" value="EamA_dom"/>
</dbReference>
<dbReference type="InParanoid" id="D8R5H5"/>
<gene>
    <name evidence="8" type="ORF">SELMODRAFT_34346</name>
</gene>
<feature type="transmembrane region" description="Helical" evidence="6">
    <location>
        <begin position="216"/>
        <end position="237"/>
    </location>
</feature>
<feature type="non-terminal residue" evidence="8">
    <location>
        <position position="1"/>
    </location>
</feature>
<feature type="transmembrane region" description="Helical" evidence="6">
    <location>
        <begin position="307"/>
        <end position="325"/>
    </location>
</feature>
<name>D8R5H5_SELML</name>
<evidence type="ECO:0000256" key="4">
    <source>
        <dbReference type="ARBA" id="ARBA00022989"/>
    </source>
</evidence>
<keyword evidence="9" id="KW-1185">Reference proteome</keyword>
<evidence type="ECO:0000256" key="2">
    <source>
        <dbReference type="ARBA" id="ARBA00007635"/>
    </source>
</evidence>
<feature type="non-terminal residue" evidence="8">
    <location>
        <position position="331"/>
    </location>
</feature>
<evidence type="ECO:0000256" key="6">
    <source>
        <dbReference type="RuleBase" id="RU363077"/>
    </source>
</evidence>
<dbReference type="eggNOG" id="ENOG502QSV3">
    <property type="taxonomic scope" value="Eukaryota"/>
</dbReference>
<reference evidence="8 9" key="1">
    <citation type="journal article" date="2011" name="Science">
        <title>The Selaginella genome identifies genetic changes associated with the evolution of vascular plants.</title>
        <authorList>
            <person name="Banks J.A."/>
            <person name="Nishiyama T."/>
            <person name="Hasebe M."/>
            <person name="Bowman J.L."/>
            <person name="Gribskov M."/>
            <person name="dePamphilis C."/>
            <person name="Albert V.A."/>
            <person name="Aono N."/>
            <person name="Aoyama T."/>
            <person name="Ambrose B.A."/>
            <person name="Ashton N.W."/>
            <person name="Axtell M.J."/>
            <person name="Barker E."/>
            <person name="Barker M.S."/>
            <person name="Bennetzen J.L."/>
            <person name="Bonawitz N.D."/>
            <person name="Chapple C."/>
            <person name="Cheng C."/>
            <person name="Correa L.G."/>
            <person name="Dacre M."/>
            <person name="DeBarry J."/>
            <person name="Dreyer I."/>
            <person name="Elias M."/>
            <person name="Engstrom E.M."/>
            <person name="Estelle M."/>
            <person name="Feng L."/>
            <person name="Finet C."/>
            <person name="Floyd S.K."/>
            <person name="Frommer W.B."/>
            <person name="Fujita T."/>
            <person name="Gramzow L."/>
            <person name="Gutensohn M."/>
            <person name="Harholt J."/>
            <person name="Hattori M."/>
            <person name="Heyl A."/>
            <person name="Hirai T."/>
            <person name="Hiwatashi Y."/>
            <person name="Ishikawa M."/>
            <person name="Iwata M."/>
            <person name="Karol K.G."/>
            <person name="Koehler B."/>
            <person name="Kolukisaoglu U."/>
            <person name="Kubo M."/>
            <person name="Kurata T."/>
            <person name="Lalonde S."/>
            <person name="Li K."/>
            <person name="Li Y."/>
            <person name="Litt A."/>
            <person name="Lyons E."/>
            <person name="Manning G."/>
            <person name="Maruyama T."/>
            <person name="Michael T.P."/>
            <person name="Mikami K."/>
            <person name="Miyazaki S."/>
            <person name="Morinaga S."/>
            <person name="Murata T."/>
            <person name="Mueller-Roeber B."/>
            <person name="Nelson D.R."/>
            <person name="Obara M."/>
            <person name="Oguri Y."/>
            <person name="Olmstead R.G."/>
            <person name="Onodera N."/>
            <person name="Petersen B.L."/>
            <person name="Pils B."/>
            <person name="Prigge M."/>
            <person name="Rensing S.A."/>
            <person name="Riano-Pachon D.M."/>
            <person name="Roberts A.W."/>
            <person name="Sato Y."/>
            <person name="Scheller H.V."/>
            <person name="Schulz B."/>
            <person name="Schulz C."/>
            <person name="Shakirov E.V."/>
            <person name="Shibagaki N."/>
            <person name="Shinohara N."/>
            <person name="Shippen D.E."/>
            <person name="Soerensen I."/>
            <person name="Sotooka R."/>
            <person name="Sugimoto N."/>
            <person name="Sugita M."/>
            <person name="Sumikawa N."/>
            <person name="Tanurdzic M."/>
            <person name="Theissen G."/>
            <person name="Ulvskov P."/>
            <person name="Wakazuki S."/>
            <person name="Weng J.K."/>
            <person name="Willats W.W."/>
            <person name="Wipf D."/>
            <person name="Wolf P.G."/>
            <person name="Yang L."/>
            <person name="Zimmer A.D."/>
            <person name="Zhu Q."/>
            <person name="Mitros T."/>
            <person name="Hellsten U."/>
            <person name="Loque D."/>
            <person name="Otillar R."/>
            <person name="Salamov A."/>
            <person name="Schmutz J."/>
            <person name="Shapiro H."/>
            <person name="Lindquist E."/>
            <person name="Lucas S."/>
            <person name="Rokhsar D."/>
            <person name="Grigoriev I.V."/>
        </authorList>
    </citation>
    <scope>NUCLEOTIDE SEQUENCE [LARGE SCALE GENOMIC DNA]</scope>
</reference>
<comment type="subcellular location">
    <subcellularLocation>
        <location evidence="1 6">Membrane</location>
        <topology evidence="1 6">Multi-pass membrane protein</topology>
    </subcellularLocation>
</comment>
<dbReference type="Proteomes" id="UP000001514">
    <property type="component" value="Unassembled WGS sequence"/>
</dbReference>
<dbReference type="Gramene" id="EFJ32487">
    <property type="protein sequence ID" value="EFJ32487"/>
    <property type="gene ID" value="SELMODRAFT_34346"/>
</dbReference>
<feature type="transmembrane region" description="Helical" evidence="6">
    <location>
        <begin position="249"/>
        <end position="269"/>
    </location>
</feature>
<feature type="transmembrane region" description="Helical" evidence="6">
    <location>
        <begin position="184"/>
        <end position="204"/>
    </location>
</feature>
<dbReference type="GO" id="GO:0022857">
    <property type="term" value="F:transmembrane transporter activity"/>
    <property type="evidence" value="ECO:0007669"/>
    <property type="project" value="InterPro"/>
</dbReference>
<feature type="transmembrane region" description="Helical" evidence="6">
    <location>
        <begin position="38"/>
        <end position="56"/>
    </location>
</feature>
<dbReference type="EMBL" id="GL377572">
    <property type="protein sequence ID" value="EFJ32487.1"/>
    <property type="molecule type" value="Genomic_DNA"/>
</dbReference>
<feature type="transmembrane region" description="Helical" evidence="6">
    <location>
        <begin position="68"/>
        <end position="89"/>
    </location>
</feature>
<organism evidence="9">
    <name type="scientific">Selaginella moellendorffii</name>
    <name type="common">Spikemoss</name>
    <dbReference type="NCBI Taxonomy" id="88036"/>
    <lineage>
        <taxon>Eukaryota</taxon>
        <taxon>Viridiplantae</taxon>
        <taxon>Streptophyta</taxon>
        <taxon>Embryophyta</taxon>
        <taxon>Tracheophyta</taxon>
        <taxon>Lycopodiopsida</taxon>
        <taxon>Selaginellales</taxon>
        <taxon>Selaginellaceae</taxon>
        <taxon>Selaginella</taxon>
    </lineage>
</organism>
<dbReference type="KEGG" id="smo:SELMODRAFT_34346"/>
<proteinExistence type="inferred from homology"/>
<dbReference type="SUPFAM" id="SSF103481">
    <property type="entry name" value="Multidrug resistance efflux transporter EmrE"/>
    <property type="match status" value="2"/>
</dbReference>
<dbReference type="AlphaFoldDB" id="D8R5H5"/>
<feature type="domain" description="EamA" evidence="7">
    <location>
        <begin position="186"/>
        <end position="324"/>
    </location>
</feature>
<feature type="transmembrane region" description="Helical" evidence="6">
    <location>
        <begin position="128"/>
        <end position="148"/>
    </location>
</feature>
<dbReference type="Pfam" id="PF00892">
    <property type="entry name" value="EamA"/>
    <property type="match status" value="2"/>
</dbReference>
<keyword evidence="4 6" id="KW-1133">Transmembrane helix</keyword>
<dbReference type="PANTHER" id="PTHR31218">
    <property type="entry name" value="WAT1-RELATED PROTEIN"/>
    <property type="match status" value="1"/>
</dbReference>
<dbReference type="InterPro" id="IPR037185">
    <property type="entry name" value="EmrE-like"/>
</dbReference>
<dbReference type="InterPro" id="IPR030184">
    <property type="entry name" value="WAT1-related"/>
</dbReference>
<evidence type="ECO:0000259" key="7">
    <source>
        <dbReference type="Pfam" id="PF00892"/>
    </source>
</evidence>
<dbReference type="OMA" id="DAGCNIG"/>
<protein>
    <recommendedName>
        <fullName evidence="6">WAT1-related protein</fullName>
    </recommendedName>
</protein>
<dbReference type="HOGENOM" id="CLU_025359_1_0_1"/>
<feature type="domain" description="EamA" evidence="7">
    <location>
        <begin position="16"/>
        <end position="130"/>
    </location>
</feature>
<evidence type="ECO:0000313" key="9">
    <source>
        <dbReference type="Proteomes" id="UP000001514"/>
    </source>
</evidence>
<feature type="transmembrane region" description="Helical" evidence="6">
    <location>
        <begin position="281"/>
        <end position="301"/>
    </location>
</feature>